<feature type="repeat" description="ANK" evidence="3">
    <location>
        <begin position="866"/>
        <end position="898"/>
    </location>
</feature>
<accession>A0AAN7SV66</accession>
<dbReference type="SMART" id="SM00248">
    <property type="entry name" value="ANK"/>
    <property type="match status" value="17"/>
</dbReference>
<dbReference type="Proteomes" id="UP001309876">
    <property type="component" value="Unassembled WGS sequence"/>
</dbReference>
<organism evidence="4 5">
    <name type="scientific">Lithohypha guttulata</name>
    <dbReference type="NCBI Taxonomy" id="1690604"/>
    <lineage>
        <taxon>Eukaryota</taxon>
        <taxon>Fungi</taxon>
        <taxon>Dikarya</taxon>
        <taxon>Ascomycota</taxon>
        <taxon>Pezizomycotina</taxon>
        <taxon>Eurotiomycetes</taxon>
        <taxon>Chaetothyriomycetidae</taxon>
        <taxon>Chaetothyriales</taxon>
        <taxon>Trichomeriaceae</taxon>
        <taxon>Lithohypha</taxon>
    </lineage>
</organism>
<name>A0AAN7SV66_9EURO</name>
<dbReference type="PROSITE" id="PS50088">
    <property type="entry name" value="ANK_REPEAT"/>
    <property type="match status" value="6"/>
</dbReference>
<evidence type="ECO:0000313" key="4">
    <source>
        <dbReference type="EMBL" id="KAK5082321.1"/>
    </source>
</evidence>
<keyword evidence="1" id="KW-0677">Repeat</keyword>
<proteinExistence type="predicted"/>
<keyword evidence="2 3" id="KW-0040">ANK repeat</keyword>
<dbReference type="PROSITE" id="PS50297">
    <property type="entry name" value="ANK_REP_REGION"/>
    <property type="match status" value="4"/>
</dbReference>
<keyword evidence="5" id="KW-1185">Reference proteome</keyword>
<feature type="repeat" description="ANK" evidence="3">
    <location>
        <begin position="405"/>
        <end position="437"/>
    </location>
</feature>
<sequence>MYVHNKLVGNESEDLLRLREEVCQKSSRIFLWVVLVVAMLNESYDHGGTLMSMRRRLHQIPEGLDNLFADILARTSAEINDPTELYHAIKHTIDTPLANEPHSVDTNTVARYLLNCSRGLVEITKAQPPIIQFIHETVRDYLVEKDGIAKVAPDIADNVEGSSHNTIKIACARCIKKSKIPPSLLECCTNAHDARSMNRMSRELSKSFPFIDYATKRMFQHAELAELHGIPQITFLTHMTVGQRGDSEHNFSRWRRWRNIMERHAARKDKKGVPILYVLAHQNLHHLVEVMAKASFDVNGQGGRYGNALQAACFLGHVETVRILLRHGADANAEGGEHRHALLVAAHSKRSPSTATCIDVLHDHGTIDDPHILHLALCKAVSNGNMRVIQLLLNMGAAAHSPGTNGVPLLCVAVTSGFVDVVKLILNSNVDVDATGSGNSSPLELAVTMQNVELARLLLEKGADVNGVMLPTPLRQAIGSAHQALVALLLEFGADVDVGTKHEGTPLQYACWSGDLASVRLLLEYKADMEYAPWLDPEGISQGRFIYPLLEAIRGQHEDVAHLLISREANVDIPGILYEAVASGRPGVVAALLDKKANTSANSRSDKHILVEAAKLRDADIMKKLLLHGITINIGAEDLSLALFTAVSSGHCNVARLLLEHGADLVKSLEDHSYLDAAAKLSDDGAMLNLLMGFDPDAIYLQKHSGSALRCAAATGQFMNVKLLLEHHAGINDRGGYYGTALQAAASNGHVGIVRYLLSKGADANAQCGHYGNALQAAATRKFRQVAEILLEHSADVNCEGGPQASALHACIAYYNSGLVSLLLDHGAKVSRDMSLYHPAYHGHLHVVELLLKRGAHPDTKQVGTHQEYPLIIAAMEGHLPLVEMLLTYGADPFVRSRASGHTATSARHGYILRAVRRARINRQGSLYNVTSDENDE</sequence>
<evidence type="ECO:0000256" key="2">
    <source>
        <dbReference type="ARBA" id="ARBA00023043"/>
    </source>
</evidence>
<feature type="repeat" description="ANK" evidence="3">
    <location>
        <begin position="438"/>
        <end position="466"/>
    </location>
</feature>
<dbReference type="PANTHER" id="PTHR24198:SF165">
    <property type="entry name" value="ANKYRIN REPEAT-CONTAINING PROTEIN-RELATED"/>
    <property type="match status" value="1"/>
</dbReference>
<dbReference type="Gene3D" id="1.25.40.20">
    <property type="entry name" value="Ankyrin repeat-containing domain"/>
    <property type="match status" value="5"/>
</dbReference>
<evidence type="ECO:0000313" key="5">
    <source>
        <dbReference type="Proteomes" id="UP001309876"/>
    </source>
</evidence>
<gene>
    <name evidence="4" type="ORF">LTR05_007467</name>
</gene>
<protein>
    <submittedName>
        <fullName evidence="4">Uncharacterized protein</fullName>
    </submittedName>
</protein>
<dbReference type="InterPro" id="IPR002110">
    <property type="entry name" value="Ankyrin_rpt"/>
</dbReference>
<feature type="repeat" description="ANK" evidence="3">
    <location>
        <begin position="472"/>
        <end position="501"/>
    </location>
</feature>
<feature type="repeat" description="ANK" evidence="3">
    <location>
        <begin position="304"/>
        <end position="336"/>
    </location>
</feature>
<feature type="repeat" description="ANK" evidence="3">
    <location>
        <begin position="737"/>
        <end position="769"/>
    </location>
</feature>
<dbReference type="InterPro" id="IPR036770">
    <property type="entry name" value="Ankyrin_rpt-contain_sf"/>
</dbReference>
<comment type="caution">
    <text evidence="4">The sequence shown here is derived from an EMBL/GenBank/DDBJ whole genome shotgun (WGS) entry which is preliminary data.</text>
</comment>
<evidence type="ECO:0000256" key="1">
    <source>
        <dbReference type="ARBA" id="ARBA00022737"/>
    </source>
</evidence>
<dbReference type="Pfam" id="PF12796">
    <property type="entry name" value="Ank_2"/>
    <property type="match status" value="5"/>
</dbReference>
<dbReference type="AlphaFoldDB" id="A0AAN7SV66"/>
<dbReference type="Pfam" id="PF00023">
    <property type="entry name" value="Ank"/>
    <property type="match status" value="1"/>
</dbReference>
<dbReference type="PANTHER" id="PTHR24198">
    <property type="entry name" value="ANKYRIN REPEAT AND PROTEIN KINASE DOMAIN-CONTAINING PROTEIN"/>
    <property type="match status" value="1"/>
</dbReference>
<dbReference type="SUPFAM" id="SSF48403">
    <property type="entry name" value="Ankyrin repeat"/>
    <property type="match status" value="2"/>
</dbReference>
<reference evidence="4 5" key="1">
    <citation type="submission" date="2023-08" db="EMBL/GenBank/DDBJ databases">
        <title>Black Yeasts Isolated from many extreme environments.</title>
        <authorList>
            <person name="Coleine C."/>
            <person name="Stajich J.E."/>
            <person name="Selbmann L."/>
        </authorList>
    </citation>
    <scope>NUCLEOTIDE SEQUENCE [LARGE SCALE GENOMIC DNA]</scope>
    <source>
        <strain evidence="4 5">CCFEE 5910</strain>
    </source>
</reference>
<evidence type="ECO:0000256" key="3">
    <source>
        <dbReference type="PROSITE-ProRule" id="PRU00023"/>
    </source>
</evidence>
<dbReference type="EMBL" id="JAVRRJ010000008">
    <property type="protein sequence ID" value="KAK5082321.1"/>
    <property type="molecule type" value="Genomic_DNA"/>
</dbReference>